<sequence>MGVWAVVLLIIVGVFLFIVILASLRIIRPWQKALVERLGRYQRTADSGLTMLVPFIERLTRVDMREQVVDVPPQEVITADNVVVTVDAVIYYEVTDPVKVVYNVKDFRLAAVKLAQTNLRNVIGDFTLDKSLTSRESINTKLRQVLDDATDKWGIKVTRVELQRIEPPRDVTDAMHKQMRAERERRAMVLEAQGIKEATINKAEGDRQARILKAEGEKQSAILRAEGEAEAIERVAKAERFKKIAIAEGEAQAVKNVFSAIHEGDPTNDLIAIKYIEALQIIAQGKANKVFLPYEVSSVMASIAGIAELFKDKKIAPEAEKKK</sequence>
<dbReference type="SMART" id="SM00244">
    <property type="entry name" value="PHB"/>
    <property type="match status" value="1"/>
</dbReference>
<evidence type="ECO:0000313" key="8">
    <source>
        <dbReference type="EMBL" id="TKJ43908.1"/>
    </source>
</evidence>
<dbReference type="PROSITE" id="PS01270">
    <property type="entry name" value="BAND_7"/>
    <property type="match status" value="1"/>
</dbReference>
<accession>A0A532V9Q5</accession>
<dbReference type="Pfam" id="PF01145">
    <property type="entry name" value="Band_7"/>
    <property type="match status" value="1"/>
</dbReference>
<keyword evidence="5 6" id="KW-0472">Membrane</keyword>
<dbReference type="GO" id="GO:0005886">
    <property type="term" value="C:plasma membrane"/>
    <property type="evidence" value="ECO:0007669"/>
    <property type="project" value="UniProtKB-ARBA"/>
</dbReference>
<comment type="caution">
    <text evidence="8">The sequence shown here is derived from an EMBL/GenBank/DDBJ whole genome shotgun (WGS) entry which is preliminary data.</text>
</comment>
<proteinExistence type="inferred from homology"/>
<dbReference type="Gene3D" id="3.30.479.30">
    <property type="entry name" value="Band 7 domain"/>
    <property type="match status" value="1"/>
</dbReference>
<name>A0A532V9Q5_UNCT6</name>
<evidence type="ECO:0000256" key="1">
    <source>
        <dbReference type="ARBA" id="ARBA00004167"/>
    </source>
</evidence>
<evidence type="ECO:0000259" key="7">
    <source>
        <dbReference type="SMART" id="SM00244"/>
    </source>
</evidence>
<organism evidence="8 9">
    <name type="scientific">candidate division TA06 bacterium B3_TA06</name>
    <dbReference type="NCBI Taxonomy" id="2012487"/>
    <lineage>
        <taxon>Bacteria</taxon>
        <taxon>Bacteria division TA06</taxon>
    </lineage>
</organism>
<feature type="transmembrane region" description="Helical" evidence="6">
    <location>
        <begin position="6"/>
        <end position="27"/>
    </location>
</feature>
<evidence type="ECO:0000256" key="3">
    <source>
        <dbReference type="ARBA" id="ARBA00022692"/>
    </source>
</evidence>
<dbReference type="InterPro" id="IPR018080">
    <property type="entry name" value="Band_7/stomatin-like_CS"/>
</dbReference>
<dbReference type="PANTHER" id="PTHR43327:SF10">
    <property type="entry name" value="STOMATIN-LIKE PROTEIN 2, MITOCHONDRIAL"/>
    <property type="match status" value="1"/>
</dbReference>
<keyword evidence="3 6" id="KW-0812">Transmembrane</keyword>
<evidence type="ECO:0000256" key="5">
    <source>
        <dbReference type="ARBA" id="ARBA00023136"/>
    </source>
</evidence>
<evidence type="ECO:0000256" key="4">
    <source>
        <dbReference type="ARBA" id="ARBA00022989"/>
    </source>
</evidence>
<dbReference type="SUPFAM" id="SSF117892">
    <property type="entry name" value="Band 7/SPFH domain"/>
    <property type="match status" value="1"/>
</dbReference>
<protein>
    <recommendedName>
        <fullName evidence="7">Band 7 domain-containing protein</fullName>
    </recommendedName>
</protein>
<reference evidence="8 9" key="1">
    <citation type="submission" date="2017-06" db="EMBL/GenBank/DDBJ databases">
        <title>Novel microbial phyla capable of carbon fixation and sulfur reduction in deep-sea sediments.</title>
        <authorList>
            <person name="Huang J."/>
            <person name="Baker B."/>
            <person name="Wang Y."/>
        </authorList>
    </citation>
    <scope>NUCLEOTIDE SEQUENCE [LARGE SCALE GENOMIC DNA]</scope>
    <source>
        <strain evidence="8">B3_TA06</strain>
    </source>
</reference>
<dbReference type="FunFam" id="3.30.479.30:FF:000004">
    <property type="entry name" value="Putative membrane protease family, stomatin"/>
    <property type="match status" value="1"/>
</dbReference>
<feature type="domain" description="Band 7" evidence="7">
    <location>
        <begin position="22"/>
        <end position="179"/>
    </location>
</feature>
<dbReference type="PRINTS" id="PR00721">
    <property type="entry name" value="STOMATIN"/>
</dbReference>
<dbReference type="GO" id="GO:0098552">
    <property type="term" value="C:side of membrane"/>
    <property type="evidence" value="ECO:0007669"/>
    <property type="project" value="UniProtKB-ARBA"/>
</dbReference>
<dbReference type="PANTHER" id="PTHR43327">
    <property type="entry name" value="STOMATIN-LIKE PROTEIN 2, MITOCHONDRIAL"/>
    <property type="match status" value="1"/>
</dbReference>
<evidence type="ECO:0000256" key="2">
    <source>
        <dbReference type="ARBA" id="ARBA00008164"/>
    </source>
</evidence>
<dbReference type="Proteomes" id="UP000317778">
    <property type="component" value="Unassembled WGS sequence"/>
</dbReference>
<dbReference type="InterPro" id="IPR036013">
    <property type="entry name" value="Band_7/SPFH_dom_sf"/>
</dbReference>
<comment type="subcellular location">
    <subcellularLocation>
        <location evidence="1">Membrane</location>
        <topology evidence="1">Single-pass membrane protein</topology>
    </subcellularLocation>
</comment>
<dbReference type="InterPro" id="IPR001972">
    <property type="entry name" value="Stomatin_HflK_fam"/>
</dbReference>
<evidence type="ECO:0000256" key="6">
    <source>
        <dbReference type="SAM" id="Phobius"/>
    </source>
</evidence>
<dbReference type="CDD" id="cd08829">
    <property type="entry name" value="SPFH_paraslipin"/>
    <property type="match status" value="1"/>
</dbReference>
<dbReference type="InterPro" id="IPR050710">
    <property type="entry name" value="Band7/mec-2_domain"/>
</dbReference>
<dbReference type="EMBL" id="NJBO01000002">
    <property type="protein sequence ID" value="TKJ43908.1"/>
    <property type="molecule type" value="Genomic_DNA"/>
</dbReference>
<evidence type="ECO:0000313" key="9">
    <source>
        <dbReference type="Proteomes" id="UP000317778"/>
    </source>
</evidence>
<gene>
    <name evidence="8" type="ORF">CEE36_01980</name>
</gene>
<comment type="similarity">
    <text evidence="2">Belongs to the band 7/mec-2 family.</text>
</comment>
<keyword evidence="4 6" id="KW-1133">Transmembrane helix</keyword>
<dbReference type="AlphaFoldDB" id="A0A532V9Q5"/>
<dbReference type="InterPro" id="IPR001107">
    <property type="entry name" value="Band_7"/>
</dbReference>